<dbReference type="EMBL" id="QRDW01000012">
    <property type="protein sequence ID" value="RED45113.1"/>
    <property type="molecule type" value="Genomic_DNA"/>
</dbReference>
<dbReference type="GO" id="GO:0006310">
    <property type="term" value="P:DNA recombination"/>
    <property type="evidence" value="ECO:0007669"/>
    <property type="project" value="UniProtKB-KW"/>
</dbReference>
<evidence type="ECO:0000313" key="9">
    <source>
        <dbReference type="Proteomes" id="UP000256845"/>
    </source>
</evidence>
<keyword evidence="4 6" id="KW-0175">Coiled coil</keyword>
<dbReference type="Pfam" id="PF02646">
    <property type="entry name" value="RmuC"/>
    <property type="match status" value="1"/>
</dbReference>
<dbReference type="AlphaFoldDB" id="A0A3D9H6H5"/>
<evidence type="ECO:0000256" key="5">
    <source>
        <dbReference type="ARBA" id="ARBA00023172"/>
    </source>
</evidence>
<comment type="caution">
    <text evidence="8">The sequence shown here is derived from an EMBL/GenBank/DDBJ whole genome shotgun (WGS) entry which is preliminary data.</text>
</comment>
<comment type="similarity">
    <text evidence="2">Belongs to the RmuC family.</text>
</comment>
<keyword evidence="7" id="KW-0812">Transmembrane</keyword>
<dbReference type="PANTHER" id="PTHR30563">
    <property type="entry name" value="DNA RECOMBINATION PROTEIN RMUC"/>
    <property type="match status" value="1"/>
</dbReference>
<comment type="function">
    <text evidence="1">Involved in DNA recombination.</text>
</comment>
<dbReference type="PANTHER" id="PTHR30563:SF0">
    <property type="entry name" value="DNA RECOMBINATION PROTEIN RMUC"/>
    <property type="match status" value="1"/>
</dbReference>
<evidence type="ECO:0000256" key="6">
    <source>
        <dbReference type="SAM" id="Coils"/>
    </source>
</evidence>
<proteinExistence type="inferred from homology"/>
<keyword evidence="7" id="KW-0472">Membrane</keyword>
<evidence type="ECO:0000313" key="8">
    <source>
        <dbReference type="EMBL" id="RED45113.1"/>
    </source>
</evidence>
<accession>A0A3D9H6H5</accession>
<evidence type="ECO:0000256" key="1">
    <source>
        <dbReference type="ARBA" id="ARBA00003416"/>
    </source>
</evidence>
<dbReference type="Proteomes" id="UP000256845">
    <property type="component" value="Unassembled WGS sequence"/>
</dbReference>
<feature type="transmembrane region" description="Helical" evidence="7">
    <location>
        <begin position="6"/>
        <end position="24"/>
    </location>
</feature>
<protein>
    <recommendedName>
        <fullName evidence="3">DNA recombination protein RmuC homolog</fullName>
    </recommendedName>
</protein>
<evidence type="ECO:0000256" key="3">
    <source>
        <dbReference type="ARBA" id="ARBA00021840"/>
    </source>
</evidence>
<dbReference type="RefSeq" id="WP_115938690.1">
    <property type="nucleotide sequence ID" value="NZ_QRDW01000012.1"/>
</dbReference>
<keyword evidence="7" id="KW-1133">Transmembrane helix</keyword>
<keyword evidence="5" id="KW-0233">DNA recombination</keyword>
<evidence type="ECO:0000256" key="7">
    <source>
        <dbReference type="SAM" id="Phobius"/>
    </source>
</evidence>
<evidence type="ECO:0000256" key="2">
    <source>
        <dbReference type="ARBA" id="ARBA00009840"/>
    </source>
</evidence>
<keyword evidence="9" id="KW-1185">Reference proteome</keyword>
<dbReference type="InterPro" id="IPR003798">
    <property type="entry name" value="DNA_recombination_RmuC"/>
</dbReference>
<evidence type="ECO:0000256" key="4">
    <source>
        <dbReference type="ARBA" id="ARBA00023054"/>
    </source>
</evidence>
<dbReference type="OrthoDB" id="370725at2"/>
<sequence length="470" mass="51275">MSIEWIIIAALGGISLLSLVGLILQVRRTPATVTDPETLRDLVETQTRLEHLEGQLEEAHGQLRLLDQSRDQLRQQVSELQTALALSRQEVAEAAKRLSDWDEFKKQAQNTAQAATIEAANKLSSKLLEDHKRENEEAKKEAEKRVAETTKTLTEQLSNVVKSVAALDSQVKVTDQTMNVLHRALSAPSTAGLAAETVLENTLKAFGLTEGRDFSLQHTVDDGDGKRKRPDALVFLPGDSLLVIDAKASKHLLDLAEAEEKGEDTARIHADFKSTMGKHLRDLTTRDYAQAIRNQFKDMDTNRDIRQVTTFMFLPNDGAVEKLIDIDPEIAQKAAASDIILGGPSSLWAAVGVASMRLKFAKSQENQQKIVDEVEKLVAAIATMAEHGTRLGNGLKTALSAFDKMAGSVNRNILPKASRMVQMGVSAPAKGLDSKFPRLSVQTDAIDADVSPAEERINGGELPLLKAGDD</sequence>
<name>A0A3D9H6H5_9PROT</name>
<gene>
    <name evidence="8" type="ORF">DFP90_112106</name>
</gene>
<organism evidence="8 9">
    <name type="scientific">Aestuariispira insulae</name>
    <dbReference type="NCBI Taxonomy" id="1461337"/>
    <lineage>
        <taxon>Bacteria</taxon>
        <taxon>Pseudomonadati</taxon>
        <taxon>Pseudomonadota</taxon>
        <taxon>Alphaproteobacteria</taxon>
        <taxon>Rhodospirillales</taxon>
        <taxon>Kiloniellaceae</taxon>
        <taxon>Aestuariispira</taxon>
    </lineage>
</organism>
<reference evidence="8 9" key="1">
    <citation type="submission" date="2018-07" db="EMBL/GenBank/DDBJ databases">
        <title>Genomic Encyclopedia of Type Strains, Phase III (KMG-III): the genomes of soil and plant-associated and newly described type strains.</title>
        <authorList>
            <person name="Whitman W."/>
        </authorList>
    </citation>
    <scope>NUCLEOTIDE SEQUENCE [LARGE SCALE GENOMIC DNA]</scope>
    <source>
        <strain evidence="8 9">CECT 8488</strain>
    </source>
</reference>
<feature type="coiled-coil region" evidence="6">
    <location>
        <begin position="42"/>
        <end position="159"/>
    </location>
</feature>